<organism evidence="1 2">
    <name type="scientific">Phyllosticta citricarpa</name>
    <dbReference type="NCBI Taxonomy" id="55181"/>
    <lineage>
        <taxon>Eukaryota</taxon>
        <taxon>Fungi</taxon>
        <taxon>Dikarya</taxon>
        <taxon>Ascomycota</taxon>
        <taxon>Pezizomycotina</taxon>
        <taxon>Dothideomycetes</taxon>
        <taxon>Dothideomycetes incertae sedis</taxon>
        <taxon>Botryosphaeriales</taxon>
        <taxon>Phyllostictaceae</taxon>
        <taxon>Phyllosticta</taxon>
    </lineage>
</organism>
<evidence type="ECO:0000313" key="2">
    <source>
        <dbReference type="Proteomes" id="UP001365128"/>
    </source>
</evidence>
<accession>A0ABR1L7K8</accession>
<reference evidence="1 2" key="1">
    <citation type="submission" date="2024-04" db="EMBL/GenBank/DDBJ databases">
        <title>Phyllosticta paracitricarpa is synonymous to the EU quarantine fungus P. citricarpa based on phylogenomic analyses.</title>
        <authorList>
            <consortium name="Lawrence Berkeley National Laboratory"/>
            <person name="Van Ingen-Buijs V.A."/>
            <person name="Van Westerhoven A.C."/>
            <person name="Haridas S."/>
            <person name="Skiadas P."/>
            <person name="Martin F."/>
            <person name="Groenewald J.Z."/>
            <person name="Crous P.W."/>
            <person name="Seidl M.F."/>
        </authorList>
    </citation>
    <scope>NUCLEOTIDE SEQUENCE [LARGE SCALE GENOMIC DNA]</scope>
    <source>
        <strain evidence="1 2">CBS 122670</strain>
    </source>
</reference>
<name>A0ABR1L7K8_9PEZI</name>
<keyword evidence="2" id="KW-1185">Reference proteome</keyword>
<gene>
    <name evidence="1" type="ORF">IWX46DRAFT_372111</name>
</gene>
<protein>
    <submittedName>
        <fullName evidence="1">Uncharacterized protein</fullName>
    </submittedName>
</protein>
<sequence length="244" mass="27443">MSRAFDQTSEADSKATNKMTMAGRDWWLSRTKNNMVMATNSAAPWGPVHSHSAPPLAATCKLNNRTPTPPTDDSNLIPILQMSKEQWQKPSQENINFRGTTLRLLMKLSDLLLPMLEHSCCLHVGLPHADFDFQRTLAHSGKTFVSATFAPAGSSIFARETMNYSPRLPSRMQCRVRRTEKGNGQRHPLAPRKYVMADASWLANTDRHVLLQPILESADYLQRLPFFLGTTILPTDSYSTYLPL</sequence>
<dbReference type="EMBL" id="JBBPDW010000056">
    <property type="protein sequence ID" value="KAK7531206.1"/>
    <property type="molecule type" value="Genomic_DNA"/>
</dbReference>
<comment type="caution">
    <text evidence="1">The sequence shown here is derived from an EMBL/GenBank/DDBJ whole genome shotgun (WGS) entry which is preliminary data.</text>
</comment>
<evidence type="ECO:0000313" key="1">
    <source>
        <dbReference type="EMBL" id="KAK7531206.1"/>
    </source>
</evidence>
<dbReference type="Proteomes" id="UP001365128">
    <property type="component" value="Unassembled WGS sequence"/>
</dbReference>
<proteinExistence type="predicted"/>